<organism evidence="2 3">
    <name type="scientific">Duganella phyllosphaerae</name>
    <dbReference type="NCBI Taxonomy" id="762836"/>
    <lineage>
        <taxon>Bacteria</taxon>
        <taxon>Pseudomonadati</taxon>
        <taxon>Pseudomonadota</taxon>
        <taxon>Betaproteobacteria</taxon>
        <taxon>Burkholderiales</taxon>
        <taxon>Oxalobacteraceae</taxon>
        <taxon>Telluria group</taxon>
        <taxon>Duganella</taxon>
    </lineage>
</organism>
<reference evidence="3" key="1">
    <citation type="journal article" date="2016" name="Front. Microbiol.">
        <title>Molecular Keys to the Janthinobacterium and Duganella spp. Interaction with the Plant Pathogen Fusarium graminearum.</title>
        <authorList>
            <person name="Haack F.S."/>
            <person name="Poehlein A."/>
            <person name="Kroger C."/>
            <person name="Voigt C.A."/>
            <person name="Piepenbring M."/>
            <person name="Bode H.B."/>
            <person name="Daniel R."/>
            <person name="Schafer W."/>
            <person name="Streit W.R."/>
        </authorList>
    </citation>
    <scope>NUCLEOTIDE SEQUENCE [LARGE SCALE GENOMIC DNA]</scope>
    <source>
        <strain evidence="3">T54</strain>
    </source>
</reference>
<dbReference type="RefSeq" id="WP_141749601.1">
    <property type="nucleotide sequence ID" value="NZ_LROM01000102.1"/>
</dbReference>
<gene>
    <name evidence="2" type="ORF">DUPY_36690</name>
</gene>
<accession>A0A1E7WFF8</accession>
<evidence type="ECO:0000256" key="1">
    <source>
        <dbReference type="SAM" id="SignalP"/>
    </source>
</evidence>
<evidence type="ECO:0008006" key="4">
    <source>
        <dbReference type="Google" id="ProtNLM"/>
    </source>
</evidence>
<dbReference type="PATRIC" id="fig|762836.4.peg.3783"/>
<feature type="chain" id="PRO_5009206945" description="Secreted protein" evidence="1">
    <location>
        <begin position="24"/>
        <end position="231"/>
    </location>
</feature>
<dbReference type="Proteomes" id="UP000175989">
    <property type="component" value="Unassembled WGS sequence"/>
</dbReference>
<dbReference type="OrthoDB" id="8781052at2"/>
<sequence length="231" mass="26149">MIRFSAKSLYLAAFLFLSFNSHAEDLITVHLVSGVTLRHAVAASSIVAKIQITSVSPVLDESLKEKPACGFLYGAKVIQSFKGGSDSFNFFMPSRVSLFSRGKDYLAIVKYRTNDEETLIFSNFDDVMSESDSYSAKCRFRSGFYVSANSPFVMPFDMDAGKEFGGQWLVTTPGLFLCEYKEEDPFENDSFSRKTKSGKSVHSWVEVKRLIKKSNRWFDLFRKNKLDSCIE</sequence>
<feature type="signal peptide" evidence="1">
    <location>
        <begin position="1"/>
        <end position="23"/>
    </location>
</feature>
<dbReference type="EMBL" id="LROM01000102">
    <property type="protein sequence ID" value="OEZ97088.1"/>
    <property type="molecule type" value="Genomic_DNA"/>
</dbReference>
<keyword evidence="3" id="KW-1185">Reference proteome</keyword>
<comment type="caution">
    <text evidence="2">The sequence shown here is derived from an EMBL/GenBank/DDBJ whole genome shotgun (WGS) entry which is preliminary data.</text>
</comment>
<proteinExistence type="predicted"/>
<evidence type="ECO:0000313" key="3">
    <source>
        <dbReference type="Proteomes" id="UP000175989"/>
    </source>
</evidence>
<dbReference type="AlphaFoldDB" id="A0A1E7WFF8"/>
<name>A0A1E7WFF8_9BURK</name>
<protein>
    <recommendedName>
        <fullName evidence="4">Secreted protein</fullName>
    </recommendedName>
</protein>
<evidence type="ECO:0000313" key="2">
    <source>
        <dbReference type="EMBL" id="OEZ97088.1"/>
    </source>
</evidence>
<keyword evidence="1" id="KW-0732">Signal</keyword>